<dbReference type="InterPro" id="IPR001387">
    <property type="entry name" value="Cro/C1-type_HTH"/>
</dbReference>
<protein>
    <recommendedName>
        <fullName evidence="1">HTH cro/C1-type domain-containing protein</fullName>
    </recommendedName>
</protein>
<dbReference type="CDD" id="cd00093">
    <property type="entry name" value="HTH_XRE"/>
    <property type="match status" value="1"/>
</dbReference>
<evidence type="ECO:0000313" key="3">
    <source>
        <dbReference type="Proteomes" id="UP000838748"/>
    </source>
</evidence>
<sequence>MGISQKELGVRLGMEEGTASARMNHYEKGRHTPDYLTLKRIAAELNVPVAYFFCESEIMAELMVKLESMDDEEIKAILTQLESN</sequence>
<dbReference type="Gene3D" id="1.10.260.40">
    <property type="entry name" value="lambda repressor-like DNA-binding domains"/>
    <property type="match status" value="1"/>
</dbReference>
<keyword evidence="3" id="KW-1185">Reference proteome</keyword>
<comment type="caution">
    <text evidence="2">The sequence shown here is derived from an EMBL/GenBank/DDBJ whole genome shotgun (WGS) entry which is preliminary data.</text>
</comment>
<dbReference type="SUPFAM" id="SSF47413">
    <property type="entry name" value="lambda repressor-like DNA-binding domains"/>
    <property type="match status" value="1"/>
</dbReference>
<dbReference type="Proteomes" id="UP000838748">
    <property type="component" value="Unassembled WGS sequence"/>
</dbReference>
<feature type="domain" description="HTH cro/C1-type" evidence="1">
    <location>
        <begin position="2"/>
        <end position="52"/>
    </location>
</feature>
<organism evidence="2 3">
    <name type="scientific">Vibrio marisflavi CECT 7928</name>
    <dbReference type="NCBI Taxonomy" id="634439"/>
    <lineage>
        <taxon>Bacteria</taxon>
        <taxon>Pseudomonadati</taxon>
        <taxon>Pseudomonadota</taxon>
        <taxon>Gammaproteobacteria</taxon>
        <taxon>Vibrionales</taxon>
        <taxon>Vibrionaceae</taxon>
        <taxon>Vibrio</taxon>
    </lineage>
</organism>
<evidence type="ECO:0000259" key="1">
    <source>
        <dbReference type="PROSITE" id="PS50943"/>
    </source>
</evidence>
<dbReference type="PROSITE" id="PS50943">
    <property type="entry name" value="HTH_CROC1"/>
    <property type="match status" value="1"/>
</dbReference>
<evidence type="ECO:0000313" key="2">
    <source>
        <dbReference type="EMBL" id="CAH0537479.1"/>
    </source>
</evidence>
<dbReference type="EMBL" id="CAKLDM010000001">
    <property type="protein sequence ID" value="CAH0537479.1"/>
    <property type="molecule type" value="Genomic_DNA"/>
</dbReference>
<gene>
    <name evidence="2" type="ORF">VMF7928_01130</name>
</gene>
<dbReference type="InterPro" id="IPR010982">
    <property type="entry name" value="Lambda_DNA-bd_dom_sf"/>
</dbReference>
<reference evidence="2" key="1">
    <citation type="submission" date="2021-11" db="EMBL/GenBank/DDBJ databases">
        <authorList>
            <person name="Rodrigo-Torres L."/>
            <person name="Arahal R. D."/>
            <person name="Lucena T."/>
        </authorList>
    </citation>
    <scope>NUCLEOTIDE SEQUENCE</scope>
    <source>
        <strain evidence="2">CECT 7928</strain>
    </source>
</reference>
<name>A0ABN8E1J0_9VIBR</name>
<accession>A0ABN8E1J0</accession>
<dbReference type="Pfam" id="PF01381">
    <property type="entry name" value="HTH_3"/>
    <property type="match status" value="1"/>
</dbReference>
<proteinExistence type="predicted"/>